<dbReference type="EMBL" id="JAFFZP010000016">
    <property type="protein sequence ID" value="MBN0988019.1"/>
    <property type="molecule type" value="Genomic_DNA"/>
</dbReference>
<keyword evidence="3" id="KW-1185">Reference proteome</keyword>
<gene>
    <name evidence="2" type="ORF">JW498_11640</name>
</gene>
<dbReference type="Proteomes" id="UP000760472">
    <property type="component" value="Unassembled WGS sequence"/>
</dbReference>
<feature type="region of interest" description="Disordered" evidence="1">
    <location>
        <begin position="1"/>
        <end position="54"/>
    </location>
</feature>
<evidence type="ECO:0000313" key="2">
    <source>
        <dbReference type="EMBL" id="MBN0988019.1"/>
    </source>
</evidence>
<feature type="region of interest" description="Disordered" evidence="1">
    <location>
        <begin position="269"/>
        <end position="330"/>
    </location>
</feature>
<feature type="compositionally biased region" description="Basic and acidic residues" evidence="1">
    <location>
        <begin position="273"/>
        <end position="299"/>
    </location>
</feature>
<evidence type="ECO:0000313" key="3">
    <source>
        <dbReference type="Proteomes" id="UP000760472"/>
    </source>
</evidence>
<evidence type="ECO:0008006" key="4">
    <source>
        <dbReference type="Google" id="ProtNLM"/>
    </source>
</evidence>
<comment type="caution">
    <text evidence="2">The sequence shown here is derived from an EMBL/GenBank/DDBJ whole genome shotgun (WGS) entry which is preliminary data.</text>
</comment>
<protein>
    <recommendedName>
        <fullName evidence="4">DUF5610 domain-containing protein</fullName>
    </recommendedName>
</protein>
<name>A0ABS2W8I4_9GAMM</name>
<organism evidence="2 3">
    <name type="scientific">Amphritea pacifica</name>
    <dbReference type="NCBI Taxonomy" id="2811233"/>
    <lineage>
        <taxon>Bacteria</taxon>
        <taxon>Pseudomonadati</taxon>
        <taxon>Pseudomonadota</taxon>
        <taxon>Gammaproteobacteria</taxon>
        <taxon>Oceanospirillales</taxon>
        <taxon>Oceanospirillaceae</taxon>
        <taxon>Amphritea</taxon>
    </lineage>
</organism>
<feature type="compositionally biased region" description="Polar residues" evidence="1">
    <location>
        <begin position="321"/>
        <end position="330"/>
    </location>
</feature>
<accession>A0ABS2W8I4</accession>
<dbReference type="RefSeq" id="WP_205213709.1">
    <property type="nucleotide sequence ID" value="NZ_JAFFZP010000016.1"/>
</dbReference>
<sequence length="330" mass="36160">MLNSFSSTPFMFNPGLSQPGASGVGTAAPRGQSSPVSGTEEGSSPAAVASRQSYSLKERFNRDDSFTINLTTQDGDQVEITFNSETRYQSDYSLRSGPGRESQRYSIEKNQSSDFGFTVEGELDVEEIDAIASLIQDLSSLASSFFNGDLQTALQQAGDLTLDPEQLAQMDISMQQSIEYRAIEKYRQVQAMGDEAPAASQHALAPFIEQLQNQVSSSEQHVANATEFSMSLFVNLVQHDVRFTSSSETRQSSMQENITRLGEMVHNRHHGHDRHEHEDNHEDDHENRAHRSHHNRETDPAAAAVSGDPVVDAPATDAPVESSNPVAETA</sequence>
<evidence type="ECO:0000256" key="1">
    <source>
        <dbReference type="SAM" id="MobiDB-lite"/>
    </source>
</evidence>
<reference evidence="2 3" key="1">
    <citation type="submission" date="2021-02" db="EMBL/GenBank/DDBJ databases">
        <title>A novel species of genus Amphritea isolated from a fishpond in China.</title>
        <authorList>
            <person name="Lu H."/>
        </authorList>
    </citation>
    <scope>NUCLEOTIDE SEQUENCE [LARGE SCALE GENOMIC DNA]</scope>
    <source>
        <strain evidence="2 3">RP18W</strain>
    </source>
</reference>
<proteinExistence type="predicted"/>
<feature type="compositionally biased region" description="Polar residues" evidence="1">
    <location>
        <begin position="1"/>
        <end position="20"/>
    </location>
</feature>
<feature type="compositionally biased region" description="Polar residues" evidence="1">
    <location>
        <begin position="31"/>
        <end position="42"/>
    </location>
</feature>